<dbReference type="Proteomes" id="UP001165960">
    <property type="component" value="Unassembled WGS sequence"/>
</dbReference>
<dbReference type="EMBL" id="QTSX02005105">
    <property type="protein sequence ID" value="KAJ9061033.1"/>
    <property type="molecule type" value="Genomic_DNA"/>
</dbReference>
<reference evidence="1" key="1">
    <citation type="submission" date="2022-04" db="EMBL/GenBank/DDBJ databases">
        <title>Genome of the entomopathogenic fungus Entomophthora muscae.</title>
        <authorList>
            <person name="Elya C."/>
            <person name="Lovett B.R."/>
            <person name="Lee E."/>
            <person name="Macias A.M."/>
            <person name="Hajek A.E."/>
            <person name="De Bivort B.L."/>
            <person name="Kasson M.T."/>
            <person name="De Fine Licht H.H."/>
            <person name="Stajich J.E."/>
        </authorList>
    </citation>
    <scope>NUCLEOTIDE SEQUENCE</scope>
    <source>
        <strain evidence="1">Berkeley</strain>
    </source>
</reference>
<organism evidence="1 2">
    <name type="scientific">Entomophthora muscae</name>
    <dbReference type="NCBI Taxonomy" id="34485"/>
    <lineage>
        <taxon>Eukaryota</taxon>
        <taxon>Fungi</taxon>
        <taxon>Fungi incertae sedis</taxon>
        <taxon>Zoopagomycota</taxon>
        <taxon>Entomophthoromycotina</taxon>
        <taxon>Entomophthoromycetes</taxon>
        <taxon>Entomophthorales</taxon>
        <taxon>Entomophthoraceae</taxon>
        <taxon>Entomophthora</taxon>
    </lineage>
</organism>
<comment type="caution">
    <text evidence="1">The sequence shown here is derived from an EMBL/GenBank/DDBJ whole genome shotgun (WGS) entry which is preliminary data.</text>
</comment>
<evidence type="ECO:0000313" key="2">
    <source>
        <dbReference type="Proteomes" id="UP001165960"/>
    </source>
</evidence>
<keyword evidence="2" id="KW-1185">Reference proteome</keyword>
<gene>
    <name evidence="1" type="ORF">DSO57_1024698</name>
</gene>
<protein>
    <submittedName>
        <fullName evidence="1">Uncharacterized protein</fullName>
    </submittedName>
</protein>
<name>A0ACC2SFH3_9FUNG</name>
<proteinExistence type="predicted"/>
<sequence length="207" mass="23343">MKCLAFFVAAAFALEPREFSDAELVEGSNKVGFNYILSNIYYWSGGPHSFGDVHAVRGCNQTSYCYDGEGHRFCLKELDRRLYMKPVNAMLATDDKSGLTKWGFHWIAAPVLGTPVKLSKIEAFNVTNFLEANIYNSTREACWDGEMPISNEISLPYIGFVGRLHLQIELGLDFYLTGFQSPSKSNILHLQFPIALNNGRCDAIYRF</sequence>
<evidence type="ECO:0000313" key="1">
    <source>
        <dbReference type="EMBL" id="KAJ9061033.1"/>
    </source>
</evidence>
<accession>A0ACC2SFH3</accession>